<proteinExistence type="predicted"/>
<reference evidence="2" key="1">
    <citation type="submission" date="2018-03" db="EMBL/GenBank/DDBJ databases">
        <title>New taxa in the Lactobacillus gasseri group.</title>
        <authorList>
            <person name="Tanizawa Y."/>
            <person name="Tohno M."/>
            <person name="Endo A."/>
            <person name="Arita M."/>
        </authorList>
    </citation>
    <scope>NUCLEOTIDE SEQUENCE [LARGE SCALE GENOMIC DNA]</scope>
    <source>
        <strain evidence="2">DSM 24759</strain>
    </source>
</reference>
<keyword evidence="2" id="KW-1185">Reference proteome</keyword>
<dbReference type="PROSITE" id="PS51257">
    <property type="entry name" value="PROKAR_LIPOPROTEIN"/>
    <property type="match status" value="1"/>
</dbReference>
<name>A0A2Z6TSG3_9LACO</name>
<comment type="caution">
    <text evidence="1">The sequence shown here is derived from an EMBL/GenBank/DDBJ whole genome shotgun (WGS) entry which is preliminary data.</text>
</comment>
<dbReference type="Proteomes" id="UP000257317">
    <property type="component" value="Unassembled WGS sequence"/>
</dbReference>
<dbReference type="AlphaFoldDB" id="A0A2Z6TSG3"/>
<gene>
    <name evidence="1" type="ORF">LrDSM24759_05630</name>
</gene>
<accession>A0A2Z6TSG3</accession>
<dbReference type="EMBL" id="BFBY01000003">
    <property type="protein sequence ID" value="GBG04649.1"/>
    <property type="molecule type" value="Genomic_DNA"/>
</dbReference>
<evidence type="ECO:0000313" key="2">
    <source>
        <dbReference type="Proteomes" id="UP000257317"/>
    </source>
</evidence>
<protein>
    <submittedName>
        <fullName evidence="1">Uncharacterized protein</fullName>
    </submittedName>
</protein>
<organism evidence="1 2">
    <name type="scientific">Lactobacillus rodentium</name>
    <dbReference type="NCBI Taxonomy" id="947835"/>
    <lineage>
        <taxon>Bacteria</taxon>
        <taxon>Bacillati</taxon>
        <taxon>Bacillota</taxon>
        <taxon>Bacilli</taxon>
        <taxon>Lactobacillales</taxon>
        <taxon>Lactobacillaceae</taxon>
        <taxon>Lactobacillus</taxon>
    </lineage>
</organism>
<evidence type="ECO:0000313" key="1">
    <source>
        <dbReference type="EMBL" id="GBG04649.1"/>
    </source>
</evidence>
<sequence>MILIKKFKIIYVLFLCILVGMLSSCSNNHTTVKEKIDQASDVQVYIPIDKDSGTTLDMNLFYKKYYGD</sequence>